<dbReference type="Proteomes" id="UP001279410">
    <property type="component" value="Unassembled WGS sequence"/>
</dbReference>
<organism evidence="1 2">
    <name type="scientific">Lates japonicus</name>
    <name type="common">Japanese lates</name>
    <dbReference type="NCBI Taxonomy" id="270547"/>
    <lineage>
        <taxon>Eukaryota</taxon>
        <taxon>Metazoa</taxon>
        <taxon>Chordata</taxon>
        <taxon>Craniata</taxon>
        <taxon>Vertebrata</taxon>
        <taxon>Euteleostomi</taxon>
        <taxon>Actinopterygii</taxon>
        <taxon>Neopterygii</taxon>
        <taxon>Teleostei</taxon>
        <taxon>Neoteleostei</taxon>
        <taxon>Acanthomorphata</taxon>
        <taxon>Carangaria</taxon>
        <taxon>Carangaria incertae sedis</taxon>
        <taxon>Centropomidae</taxon>
        <taxon>Lates</taxon>
    </lineage>
</organism>
<accession>A0AAD3R5M6</accession>
<protein>
    <submittedName>
        <fullName evidence="1">Protein unc-13 homolog C</fullName>
    </submittedName>
</protein>
<comment type="caution">
    <text evidence="1">The sequence shown here is derived from an EMBL/GenBank/DDBJ whole genome shotgun (WGS) entry which is preliminary data.</text>
</comment>
<name>A0AAD3R5M6_LATJO</name>
<dbReference type="EMBL" id="BRZM01000033">
    <property type="protein sequence ID" value="GLD58229.1"/>
    <property type="molecule type" value="Genomic_DNA"/>
</dbReference>
<proteinExistence type="predicted"/>
<evidence type="ECO:0000313" key="1">
    <source>
        <dbReference type="EMBL" id="GLD58229.1"/>
    </source>
</evidence>
<dbReference type="AlphaFoldDB" id="A0AAD3R5M6"/>
<reference evidence="1" key="1">
    <citation type="submission" date="2022-08" db="EMBL/GenBank/DDBJ databases">
        <title>Genome sequencing of akame (Lates japonicus).</title>
        <authorList>
            <person name="Hashiguchi Y."/>
            <person name="Takahashi H."/>
        </authorList>
    </citation>
    <scope>NUCLEOTIDE SEQUENCE</scope>
    <source>
        <strain evidence="1">Kochi</strain>
    </source>
</reference>
<evidence type="ECO:0000313" key="2">
    <source>
        <dbReference type="Proteomes" id="UP001279410"/>
    </source>
</evidence>
<sequence>MFRSICRGQPWDHTWLIKSAKFSTKTKNNNWSQMFLSNEHGPEVSELRLSETALPLRTASSALTVIQLELADKGSCSACYRLVKTSPWTSRPHHPCEDTLKGPTT</sequence>
<keyword evidence="2" id="KW-1185">Reference proteome</keyword>
<gene>
    <name evidence="1" type="ORF">AKAME5_001036200</name>
</gene>